<comment type="caution">
    <text evidence="1">The sequence shown here is derived from an EMBL/GenBank/DDBJ whole genome shotgun (WGS) entry which is preliminary data.</text>
</comment>
<dbReference type="AlphaFoldDB" id="A0A8S3RD43"/>
<evidence type="ECO:0000313" key="2">
    <source>
        <dbReference type="Proteomes" id="UP000683360"/>
    </source>
</evidence>
<name>A0A8S3RD43_MYTED</name>
<protein>
    <submittedName>
        <fullName evidence="1">Uncharacterized protein</fullName>
    </submittedName>
</protein>
<reference evidence="1" key="1">
    <citation type="submission" date="2021-03" db="EMBL/GenBank/DDBJ databases">
        <authorList>
            <person name="Bekaert M."/>
        </authorList>
    </citation>
    <scope>NUCLEOTIDE SEQUENCE</scope>
</reference>
<organism evidence="1 2">
    <name type="scientific">Mytilus edulis</name>
    <name type="common">Blue mussel</name>
    <dbReference type="NCBI Taxonomy" id="6550"/>
    <lineage>
        <taxon>Eukaryota</taxon>
        <taxon>Metazoa</taxon>
        <taxon>Spiralia</taxon>
        <taxon>Lophotrochozoa</taxon>
        <taxon>Mollusca</taxon>
        <taxon>Bivalvia</taxon>
        <taxon>Autobranchia</taxon>
        <taxon>Pteriomorphia</taxon>
        <taxon>Mytilida</taxon>
        <taxon>Mytiloidea</taxon>
        <taxon>Mytilidae</taxon>
        <taxon>Mytilinae</taxon>
        <taxon>Mytilus</taxon>
    </lineage>
</organism>
<evidence type="ECO:0000313" key="1">
    <source>
        <dbReference type="EMBL" id="CAG2204521.1"/>
    </source>
</evidence>
<proteinExistence type="predicted"/>
<keyword evidence="2" id="KW-1185">Reference proteome</keyword>
<dbReference type="EMBL" id="CAJPWZ010000961">
    <property type="protein sequence ID" value="CAG2204521.1"/>
    <property type="molecule type" value="Genomic_DNA"/>
</dbReference>
<gene>
    <name evidence="1" type="ORF">MEDL_18973</name>
</gene>
<dbReference type="OrthoDB" id="10341924at2759"/>
<accession>A0A8S3RD43</accession>
<sequence length="191" mass="22506">MLLCIHKKSHGRQHVESVRMQEELCLDLIQLSLRHILRAYGQGNGTLQRHKNQVILHASVLKYVEQIHRVYDCREELYKFGQRGYFVGGYEYNSENSSCRIIEYISLVNYDNNTFLPSNSTDTYLYTSSKCKYFTKDNNQKQSKEELQELDVFECSTEHPYLNEKGVVEYSRNIPPISVSLPYEKNHFSFE</sequence>
<dbReference type="Proteomes" id="UP000683360">
    <property type="component" value="Unassembled WGS sequence"/>
</dbReference>